<comment type="caution">
    <text evidence="1">The sequence shown here is derived from an EMBL/GenBank/DDBJ whole genome shotgun (WGS) entry which is preliminary data.</text>
</comment>
<dbReference type="Proteomes" id="UP000293369">
    <property type="component" value="Unassembled WGS sequence"/>
</dbReference>
<dbReference type="EMBL" id="SGFE01000036">
    <property type="protein sequence ID" value="RZI30406.1"/>
    <property type="molecule type" value="Genomic_DNA"/>
</dbReference>
<protein>
    <submittedName>
        <fullName evidence="1">Uncharacterized protein</fullName>
    </submittedName>
</protein>
<reference evidence="1 2" key="1">
    <citation type="submission" date="2019-02" db="EMBL/GenBank/DDBJ databases">
        <title>Pseudomonas spp from wheat grain.</title>
        <authorList>
            <person name="Cho G.-S."/>
            <person name="Franz C.M.A.P."/>
        </authorList>
    </citation>
    <scope>NUCLEOTIDE SEQUENCE [LARGE SCALE GENOMIC DNA]</scope>
    <source>
        <strain evidence="1 2">133NRW</strain>
    </source>
</reference>
<gene>
    <name evidence="1" type="ORF">EUX57_17975</name>
</gene>
<evidence type="ECO:0000313" key="2">
    <source>
        <dbReference type="Proteomes" id="UP000293369"/>
    </source>
</evidence>
<sequence>MQGDFGRRLLTIYKSAGIIKIDEVSFCPESFSDARIEGGHPNGPVFCLGAAKAVIKLTDANLLVAAGVTDNR</sequence>
<organism evidence="1 2">
    <name type="scientific">Pseudomonas orientalis</name>
    <dbReference type="NCBI Taxonomy" id="76758"/>
    <lineage>
        <taxon>Bacteria</taxon>
        <taxon>Pseudomonadati</taxon>
        <taxon>Pseudomonadota</taxon>
        <taxon>Gammaproteobacteria</taxon>
        <taxon>Pseudomonadales</taxon>
        <taxon>Pseudomonadaceae</taxon>
        <taxon>Pseudomonas</taxon>
    </lineage>
</organism>
<dbReference type="AlphaFoldDB" id="A0A4Q7CVT8"/>
<evidence type="ECO:0000313" key="1">
    <source>
        <dbReference type="EMBL" id="RZI30406.1"/>
    </source>
</evidence>
<accession>A0A4Q7CVT8</accession>
<proteinExistence type="predicted"/>
<name>A0A4Q7CVT8_9PSED</name>